<evidence type="ECO:0000256" key="1">
    <source>
        <dbReference type="SAM" id="MobiDB-lite"/>
    </source>
</evidence>
<dbReference type="SMART" id="SM00066">
    <property type="entry name" value="GAL4"/>
    <property type="match status" value="1"/>
</dbReference>
<evidence type="ECO:0000313" key="4">
    <source>
        <dbReference type="EMBL" id="ODN85288.1"/>
    </source>
</evidence>
<keyword evidence="5" id="KW-1185">Reference proteome</keyword>
<gene>
    <name evidence="4" type="ORF">L198_07613</name>
</gene>
<accession>A0A1E3I9W7</accession>
<dbReference type="EMBL" id="AWGH01000037">
    <property type="protein sequence ID" value="ODN85288.1"/>
    <property type="molecule type" value="Genomic_DNA"/>
</dbReference>
<evidence type="ECO:0000256" key="2">
    <source>
        <dbReference type="SAM" id="SignalP"/>
    </source>
</evidence>
<feature type="chain" id="PRO_5009129635" description="Zn(2)-C6 fungal-type domain-containing protein" evidence="2">
    <location>
        <begin position="19"/>
        <end position="556"/>
    </location>
</feature>
<organism evidence="4 5">
    <name type="scientific">Cryptococcus wingfieldii CBS 7118</name>
    <dbReference type="NCBI Taxonomy" id="1295528"/>
    <lineage>
        <taxon>Eukaryota</taxon>
        <taxon>Fungi</taxon>
        <taxon>Dikarya</taxon>
        <taxon>Basidiomycota</taxon>
        <taxon>Agaricomycotina</taxon>
        <taxon>Tremellomycetes</taxon>
        <taxon>Tremellales</taxon>
        <taxon>Cryptococcaceae</taxon>
        <taxon>Cryptococcus</taxon>
    </lineage>
</organism>
<dbReference type="GeneID" id="30196824"/>
<feature type="domain" description="Zn(2)-C6 fungal-type" evidence="3">
    <location>
        <begin position="175"/>
        <end position="206"/>
    </location>
</feature>
<dbReference type="CDD" id="cd00067">
    <property type="entry name" value="GAL4"/>
    <property type="match status" value="1"/>
</dbReference>
<dbReference type="GO" id="GO:0008270">
    <property type="term" value="F:zinc ion binding"/>
    <property type="evidence" value="ECO:0007669"/>
    <property type="project" value="InterPro"/>
</dbReference>
<proteinExistence type="predicted"/>
<comment type="caution">
    <text evidence="4">The sequence shown here is derived from an EMBL/GenBank/DDBJ whole genome shotgun (WGS) entry which is preliminary data.</text>
</comment>
<dbReference type="OrthoDB" id="2577873at2759"/>
<feature type="region of interest" description="Disordered" evidence="1">
    <location>
        <begin position="110"/>
        <end position="167"/>
    </location>
</feature>
<sequence>MSGNCGFVLLIPVSQALADSLFLSSALPGFPSPSPNTYTTTYTTTNNTTSSDGNAPEAQLYDSSGIFPVSYDLSTVPCAVIGRDLNALGIQLSGHSGAFPASYTPSTINYTSSTNDDGNALGPQLSPVTPSPASSGDKAKPKARSSIHATNTRSIKASGKEKKKHAEGYKRKSMSCEHCKQRRKECDGTDFNACTRCTCDGIECKYVLAKGKRGSQKALKKLAAMGRAPSADGVYIATPSTSSLASSSGTSSMNPITPITPMTPARSTVELSSGPSPASVSAGLTSGFATPHIFMPFVPPAQLPVAVGANGMLKDHPVVEMQQALFDNEFDSCCSVLAAAPASKAAAPYHPPTPRTTPVKPTYVRPVDVSPVQAPTFSLNDTSVSSTLPPVVASQPQLPAVTGQGLSESERLAFDELVMDFDLDDDIVSVPAEVPCSAATIASLPTSDTTTLKPTVEMSAVSDSADHTSINFSYAGFLAPDNTPWYSAPQAQVGNEAAFVGNENVGWGVCGTEEMETSNAGSWGAIESPFNTTPFGDSFTPVADEAADCGMRGLWN</sequence>
<dbReference type="PROSITE" id="PS50048">
    <property type="entry name" value="ZN2_CY6_FUNGAL_2"/>
    <property type="match status" value="1"/>
</dbReference>
<dbReference type="InterPro" id="IPR001138">
    <property type="entry name" value="Zn2Cys6_DnaBD"/>
</dbReference>
<evidence type="ECO:0000313" key="5">
    <source>
        <dbReference type="Proteomes" id="UP000094819"/>
    </source>
</evidence>
<dbReference type="AlphaFoldDB" id="A0A1E3I9W7"/>
<keyword evidence="2" id="KW-0732">Signal</keyword>
<feature type="signal peptide" evidence="2">
    <location>
        <begin position="1"/>
        <end position="18"/>
    </location>
</feature>
<dbReference type="Proteomes" id="UP000094819">
    <property type="component" value="Unassembled WGS sequence"/>
</dbReference>
<dbReference type="InterPro" id="IPR036864">
    <property type="entry name" value="Zn2-C6_fun-type_DNA-bd_sf"/>
</dbReference>
<dbReference type="GO" id="GO:0000981">
    <property type="term" value="F:DNA-binding transcription factor activity, RNA polymerase II-specific"/>
    <property type="evidence" value="ECO:0007669"/>
    <property type="project" value="InterPro"/>
</dbReference>
<evidence type="ECO:0000259" key="3">
    <source>
        <dbReference type="PROSITE" id="PS50048"/>
    </source>
</evidence>
<name>A0A1E3I9W7_9TREE</name>
<feature type="compositionally biased region" description="Basic and acidic residues" evidence="1">
    <location>
        <begin position="158"/>
        <end position="167"/>
    </location>
</feature>
<dbReference type="PROSITE" id="PS00463">
    <property type="entry name" value="ZN2_CY6_FUNGAL_1"/>
    <property type="match status" value="1"/>
</dbReference>
<dbReference type="Gene3D" id="4.10.240.10">
    <property type="entry name" value="Zn(2)-C6 fungal-type DNA-binding domain"/>
    <property type="match status" value="1"/>
</dbReference>
<dbReference type="SUPFAM" id="SSF57701">
    <property type="entry name" value="Zn2/Cys6 DNA-binding domain"/>
    <property type="match status" value="1"/>
</dbReference>
<protein>
    <recommendedName>
        <fullName evidence="3">Zn(2)-C6 fungal-type domain-containing protein</fullName>
    </recommendedName>
</protein>
<dbReference type="RefSeq" id="XP_019028460.1">
    <property type="nucleotide sequence ID" value="XM_019179603.1"/>
</dbReference>
<reference evidence="4 5" key="1">
    <citation type="submission" date="2016-06" db="EMBL/GenBank/DDBJ databases">
        <title>Evolution of pathogenesis and genome organization in the Tremellales.</title>
        <authorList>
            <person name="Cuomo C."/>
            <person name="Litvintseva A."/>
            <person name="Heitman J."/>
            <person name="Chen Y."/>
            <person name="Sun S."/>
            <person name="Springer D."/>
            <person name="Dromer F."/>
            <person name="Young S."/>
            <person name="Zeng Q."/>
            <person name="Chapman S."/>
            <person name="Gujja S."/>
            <person name="Saif S."/>
            <person name="Birren B."/>
        </authorList>
    </citation>
    <scope>NUCLEOTIDE SEQUENCE [LARGE SCALE GENOMIC DNA]</scope>
    <source>
        <strain evidence="4 5">CBS 7118</strain>
    </source>
</reference>